<dbReference type="Ensembl" id="ENST00000622493.4">
    <property type="protein sequence ID" value="ENSP00000479237.1"/>
    <property type="gene ID" value="ENSG00000070371.17"/>
</dbReference>
<sequence>MGVGDRCFSVMQIKIMRSKPHEEVGDRCYEEGMYEAAKLLYSNVSNFARLASTLVHLGEYQAAVDNSRKASSTRTWKEVCFACMDGQEFRFAQLCGLHIVIHADELEELMCYYQDRGYFEELILLLEAALGLERAHMGMFTELAILYSKFKPQKMLEHLELFWSRVNIPKVLRAAEQAHLWAELVFLYDKYEEYDNAVLTMMSHPTEAWKEGQFKDIITKVANVELCYRALQFYLDYKPLLINDLLLVLSPRLDHTWTVSFFSKDAMQHAAESRDAELAQKLLQWFLEEGKRECFAACLFTCYDLLRPDMVLELAWRHNLVDLAMPYFIQVMREYLSKVDKLDALESLRKQEEHVTEPAPLVFDFDGHE</sequence>
<reference evidence="2" key="5">
    <citation type="submission" date="2025-09" db="UniProtKB">
        <authorList>
            <consortium name="Ensembl"/>
        </authorList>
    </citation>
    <scope>IDENTIFICATION</scope>
</reference>
<dbReference type="GeneTree" id="ENSGT00950000183166"/>
<dbReference type="Ensembl" id="ENST00000622493.4">
    <property type="protein sequence ID" value="ENSP00000479237.1"/>
    <property type="gene ID" value="ENSG00000070371.16"/>
</dbReference>
<keyword evidence="3" id="KW-1185">Reference proteome</keyword>
<dbReference type="SMART" id="SM00299">
    <property type="entry name" value="CLH"/>
    <property type="match status" value="1"/>
</dbReference>
<dbReference type="FunFam" id="1.25.40.10:FF:000001">
    <property type="entry name" value="Clathrin heavy chain"/>
    <property type="match status" value="1"/>
</dbReference>
<proteinExistence type="evidence at protein level"/>
<evidence type="ECO:0000313" key="3">
    <source>
        <dbReference type="Proteomes" id="UP000005640"/>
    </source>
</evidence>
<evidence type="ECO:0000313" key="2">
    <source>
        <dbReference type="Ensembl" id="ENSP00000479237.1"/>
    </source>
</evidence>
<dbReference type="EMBL" id="L77569">
    <property type="status" value="NOT_ANNOTATED_CDS"/>
    <property type="molecule type" value="Genomic_DNA"/>
</dbReference>
<dbReference type="UCSC" id="uc032qga.2">
    <property type="organism name" value="human"/>
</dbReference>
<gene>
    <name evidence="2" type="primary">CLTCL1</name>
</gene>
<evidence type="ECO:0007829" key="5">
    <source>
        <dbReference type="ProteomicsDB" id="A0A087WV74"/>
    </source>
</evidence>
<dbReference type="GO" id="GO:0016192">
    <property type="term" value="P:vesicle-mediated transport"/>
    <property type="evidence" value="ECO:0007669"/>
    <property type="project" value="InterPro"/>
</dbReference>
<dbReference type="ChiTaRS" id="CLTCL1">
    <property type="organism name" value="human"/>
</dbReference>
<dbReference type="InterPro" id="IPR055358">
    <property type="entry name" value="CHCR"/>
</dbReference>
<dbReference type="InterPro" id="IPR011990">
    <property type="entry name" value="TPR-like_helical_dom_sf"/>
</dbReference>
<protein>
    <submittedName>
        <fullName evidence="2">Clathrin heavy chain like 1</fullName>
    </submittedName>
</protein>
<reference evidence="2" key="4">
    <citation type="submission" date="2025-08" db="UniProtKB">
        <authorList>
            <consortium name="Ensembl"/>
        </authorList>
    </citation>
    <scope>IDENTIFICATION</scope>
</reference>
<dbReference type="Bgee" id="ENSG00000070371">
    <property type="expression patterns" value="Expressed in gastrocnemius and 133 other cell types or tissues"/>
</dbReference>
<reference evidence="2 3" key="2">
    <citation type="journal article" date="2004" name="Nature">
        <title>Finishing the euchromatic sequence of the human genome.</title>
        <authorList>
            <consortium name="International Human Genome Sequencing Consortium"/>
        </authorList>
    </citation>
    <scope>NUCLEOTIDE SEQUENCE [LARGE SCALE GENOMIC DNA]</scope>
</reference>
<dbReference type="ExpressionAtlas" id="A0A087WV74">
    <property type="expression patterns" value="baseline and differential"/>
</dbReference>
<dbReference type="EMBL" id="AC004463">
    <property type="status" value="NOT_ANNOTATED_CDS"/>
    <property type="molecule type" value="Genomic_DNA"/>
</dbReference>
<dbReference type="PANTHER" id="PTHR10292">
    <property type="entry name" value="CLATHRIN HEAVY CHAIN RELATED"/>
    <property type="match status" value="1"/>
</dbReference>
<dbReference type="PROSITE" id="PS50236">
    <property type="entry name" value="CHCR"/>
    <property type="match status" value="2"/>
</dbReference>
<dbReference type="Gene3D" id="1.25.40.10">
    <property type="entry name" value="Tetratricopeptide repeat domain"/>
    <property type="match status" value="1"/>
</dbReference>
<dbReference type="Proteomes" id="UP000005640">
    <property type="component" value="Chromosome 22"/>
</dbReference>
<name>A0A087WV74_HUMAN</name>
<dbReference type="OrthoDB" id="9526356at2759"/>
<accession>A0A087WV74</accession>
<reference evidence="2 3" key="1">
    <citation type="journal article" date="2001" name="Nature">
        <title>Initial sequencing and analysis of the human genome.</title>
        <authorList>
            <consortium name="International Human Genome Sequencing Consortium"/>
            <person name="Lander E.S."/>
            <person name="Linton L.M."/>
            <person name="Birren B."/>
            <person name="Nusbaum C."/>
            <person name="Zody M.C."/>
            <person name="Baldwin J."/>
            <person name="Devon K."/>
            <person name="Dewar K."/>
            <person name="Doyle M."/>
            <person name="FitzHugh W."/>
            <person name="Funke R."/>
            <person name="Gage D."/>
            <person name="Harris K."/>
            <person name="Heaford A."/>
            <person name="Howland J."/>
            <person name="Kann L."/>
            <person name="Lehoczky J."/>
            <person name="LeVine R."/>
            <person name="McEwan P."/>
            <person name="McKernan K."/>
            <person name="Meldrim J."/>
            <person name="Mesirov J.P."/>
            <person name="Miranda C."/>
            <person name="Morris W."/>
            <person name="Naylor J."/>
            <person name="Raymond C."/>
            <person name="Rosetti M."/>
            <person name="Santos R."/>
            <person name="Sheridan A."/>
            <person name="Sougnez C."/>
            <person name="Stange-Thomann N."/>
            <person name="Stojanovic N."/>
            <person name="Subramanian A."/>
            <person name="Wyman D."/>
            <person name="Rogers J."/>
            <person name="Sulston J."/>
            <person name="Ainscough R."/>
            <person name="Beck S."/>
            <person name="Bentley D."/>
            <person name="Burton J."/>
            <person name="Clee C."/>
            <person name="Carter N."/>
            <person name="Coulson A."/>
            <person name="Deadman R."/>
            <person name="Deloukas P."/>
            <person name="Dunham A."/>
            <person name="Dunham I."/>
            <person name="Durbin R."/>
            <person name="French L."/>
            <person name="Grafham D."/>
            <person name="Gregory S."/>
            <person name="Hubbard T."/>
            <person name="Humphray S."/>
            <person name="Hunt A."/>
            <person name="Jones M."/>
            <person name="Lloyd C."/>
            <person name="McMurray A."/>
            <person name="Matthews L."/>
            <person name="Mercer S."/>
            <person name="Milne S."/>
            <person name="Mullikin J.C."/>
            <person name="Mungall A."/>
            <person name="Plumb R."/>
            <person name="Ross M."/>
            <person name="Shownkeen R."/>
            <person name="Sims S."/>
            <person name="Waterston R.H."/>
            <person name="Wilson R.K."/>
            <person name="Hillier L.W."/>
            <person name="McPherson J.D."/>
            <person name="Marra M.A."/>
            <person name="Mardis E.R."/>
            <person name="Fulton L.A."/>
            <person name="Chinwalla A.T."/>
            <person name="Pepin K.H."/>
            <person name="Gish W.R."/>
            <person name="Chissoe S.L."/>
            <person name="Wendl M.C."/>
            <person name="Delehaunty K.D."/>
            <person name="Miner T.L."/>
            <person name="Delehaunty A."/>
            <person name="Kramer J.B."/>
            <person name="Cook L.L."/>
            <person name="Fulton R.S."/>
            <person name="Johnson D.L."/>
            <person name="Minx P.J."/>
            <person name="Clifton S.W."/>
            <person name="Hawkins T."/>
            <person name="Branscomb E."/>
            <person name="Predki P."/>
            <person name="Richardson P."/>
            <person name="Wenning S."/>
            <person name="Slezak T."/>
            <person name="Doggett N."/>
            <person name="Cheng J.F."/>
            <person name="Olsen A."/>
            <person name="Lucas S."/>
            <person name="Elkin C."/>
            <person name="Uberbacher E."/>
            <person name="Frazier M."/>
            <person name="Gibbs R.A."/>
            <person name="Muzny D.M."/>
            <person name="Scherer S.E."/>
            <person name="Bouck J.B."/>
            <person name="Sodergren E.J."/>
            <person name="Worley K.C."/>
            <person name="Rives C.M."/>
            <person name="Gorrell J.H."/>
            <person name="Metzker M.L."/>
            <person name="Naylor S.L."/>
            <person name="Kucherlapati R.S."/>
            <person name="Nelson D.L."/>
            <person name="Weinstock G.M."/>
            <person name="Sakaki Y."/>
            <person name="Fujiyama A."/>
            <person name="Hattori M."/>
            <person name="Yada T."/>
            <person name="Toyoda A."/>
            <person name="Itoh T."/>
            <person name="Kawagoe C."/>
            <person name="Watanabe H."/>
            <person name="Totoki Y."/>
            <person name="Taylor T."/>
            <person name="Weissenbach J."/>
            <person name="Heilig R."/>
            <person name="Saurin W."/>
            <person name="Artiguenave F."/>
            <person name="Brottier P."/>
            <person name="Bruls T."/>
            <person name="Pelletier E."/>
            <person name="Robert C."/>
            <person name="Wincker P."/>
            <person name="Smith D.R."/>
            <person name="Doucette-Stamm L."/>
            <person name="Rubenfield M."/>
            <person name="Weinstock K."/>
            <person name="Lee H.M."/>
            <person name="Dubois J."/>
            <person name="Rosenthal A."/>
            <person name="Platzer M."/>
            <person name="Nyakatura G."/>
            <person name="Taudien S."/>
            <person name="Rump A."/>
            <person name="Yang H."/>
            <person name="Yu J."/>
            <person name="Wang J."/>
            <person name="Huang G."/>
            <person name="Gu J."/>
            <person name="Hood L."/>
            <person name="Rowen L."/>
            <person name="Madan A."/>
            <person name="Qin S."/>
            <person name="Davis R.W."/>
            <person name="Federspiel N.A."/>
            <person name="Abola A.P."/>
            <person name="Proctor M.J."/>
            <person name="Myers R.M."/>
            <person name="Schmutz J."/>
            <person name="Dickson M."/>
            <person name="Grimwood J."/>
            <person name="Cox D.R."/>
            <person name="Olson M.V."/>
            <person name="Kaul R."/>
            <person name="Raymond C."/>
            <person name="Shimizu N."/>
            <person name="Kawasaki K."/>
            <person name="Minoshima S."/>
            <person name="Evans G.A."/>
            <person name="Athanasiou M."/>
            <person name="Schultz R."/>
            <person name="Roe B.A."/>
            <person name="Chen F."/>
            <person name="Pan H."/>
            <person name="Ramser J."/>
            <person name="Lehrach H."/>
            <person name="Reinhardt R."/>
            <person name="McCombie W.R."/>
            <person name="de la Bastide M."/>
            <person name="Dedhia N."/>
            <person name="Blocker H."/>
            <person name="Hornischer K."/>
            <person name="Nordsiek G."/>
            <person name="Agarwala R."/>
            <person name="Aravind L."/>
            <person name="Bailey J.A."/>
            <person name="Bateman A."/>
            <person name="Batzoglou S."/>
            <person name="Birney E."/>
            <person name="Bork P."/>
            <person name="Brown D.G."/>
            <person name="Burge C.B."/>
            <person name="Cerutti L."/>
            <person name="Chen H.C."/>
            <person name="Church D."/>
            <person name="Clamp M."/>
            <person name="Copley R.R."/>
            <person name="Doerks T."/>
            <person name="Eddy S.R."/>
            <person name="Eichler E.E."/>
            <person name="Furey T.S."/>
            <person name="Galagan J."/>
            <person name="Gilbert J.G."/>
            <person name="Harmon C."/>
            <person name="Hayashizaki Y."/>
            <person name="Haussler D."/>
            <person name="Hermjakob H."/>
            <person name="Hokamp K."/>
            <person name="Jang W."/>
            <person name="Johnson L.S."/>
            <person name="Jones T.A."/>
            <person name="Kasif S."/>
            <person name="Kaspryzk A."/>
            <person name="Kennedy S."/>
            <person name="Kent W.J."/>
            <person name="Kitts P."/>
            <person name="Koonin E.V."/>
            <person name="Korf I."/>
            <person name="Kulp D."/>
            <person name="Lancet D."/>
            <person name="Lowe T.M."/>
            <person name="McLysaght A."/>
            <person name="Mikkelsen T."/>
            <person name="Moran J.V."/>
            <person name="Mulder N."/>
            <person name="Pollara V.J."/>
            <person name="Ponting C.P."/>
            <person name="Schuler G."/>
            <person name="Schultz J."/>
            <person name="Slater G."/>
            <person name="Smit A.F."/>
            <person name="Stupka E."/>
            <person name="Szustakowski J."/>
            <person name="Thierry-Mieg D."/>
            <person name="Thierry-Mieg J."/>
            <person name="Wagner L."/>
            <person name="Wallis J."/>
            <person name="Wheeler R."/>
            <person name="Williams A."/>
            <person name="Wolf Y.I."/>
            <person name="Wolfe K.H."/>
            <person name="Yang S.P."/>
            <person name="Yeh R.F."/>
            <person name="Collins F."/>
            <person name="Guyer M.S."/>
            <person name="Peterson J."/>
            <person name="Felsenfeld A."/>
            <person name="Wetterstrand K.A."/>
            <person name="Patrinos A."/>
            <person name="Morgan M.J."/>
            <person name="de Jong P."/>
            <person name="Catanese J.J."/>
            <person name="Osoegawa K."/>
            <person name="Shizuya H."/>
            <person name="Choi S."/>
            <person name="Chen Y.J."/>
        </authorList>
    </citation>
    <scope>NUCLEOTIDE SEQUENCE [LARGE SCALE GENOMIC DNA]</scope>
</reference>
<dbReference type="AlphaFoldDB" id="A0A087WV74"/>
<reference evidence="2 3" key="3">
    <citation type="journal article" date="2008" name="Genome Biol.">
        <title>Finishing the finished human chromosome 22 sequence.</title>
        <authorList>
            <person name="Cole C.G."/>
            <person name="McCann O.T."/>
            <person name="Collins J.E."/>
            <person name="Oliver K."/>
            <person name="Willey D."/>
            <person name="Gribble S.M."/>
            <person name="Yang F."/>
            <person name="McLaren K."/>
            <person name="Rogers J."/>
            <person name="Ning Z."/>
            <person name="Beare D.M."/>
            <person name="Dunham I."/>
        </authorList>
    </citation>
    <scope>NUCLEOTIDE SEQUENCE [LARGE SCALE GENOMIC DNA]</scope>
</reference>
<dbReference type="Pfam" id="PF00637">
    <property type="entry name" value="Clathrin"/>
    <property type="match status" value="2"/>
</dbReference>
<dbReference type="SUPFAM" id="SSF48371">
    <property type="entry name" value="ARM repeat"/>
    <property type="match status" value="1"/>
</dbReference>
<dbReference type="InterPro" id="IPR016024">
    <property type="entry name" value="ARM-type_fold"/>
</dbReference>
<dbReference type="EMBL" id="AC000094">
    <property type="status" value="NOT_ANNOTATED_CDS"/>
    <property type="molecule type" value="Genomic_DNA"/>
</dbReference>
<feature type="repeat" description="CHCR" evidence="1">
    <location>
        <begin position="97"/>
        <end position="243"/>
    </location>
</feature>
<dbReference type="PANTHER" id="PTHR10292:SF6">
    <property type="entry name" value="CLATHRIN HEAVY CHAIN 2"/>
    <property type="match status" value="1"/>
</dbReference>
<dbReference type="EMBL" id="AC000085">
    <property type="status" value="NOT_ANNOTATED_CDS"/>
    <property type="molecule type" value="Genomic_DNA"/>
</dbReference>
<evidence type="ECO:0007829" key="4">
    <source>
        <dbReference type="PeptideAtlas" id="A0A087WV74"/>
    </source>
</evidence>
<evidence type="ECO:0000256" key="1">
    <source>
        <dbReference type="PROSITE-ProRule" id="PRU01006"/>
    </source>
</evidence>
<dbReference type="Antibodypedia" id="50558">
    <property type="antibodies" value="128 antibodies from 20 providers"/>
</dbReference>
<dbReference type="OpenTargets" id="ENSG00000070371"/>
<keyword evidence="4 5" id="KW-1267">Proteomics identification</keyword>
<dbReference type="MetOSite" id="A0A087WV74"/>
<dbReference type="GO" id="GO:0012505">
    <property type="term" value="C:endomembrane system"/>
    <property type="evidence" value="ECO:0007669"/>
    <property type="project" value="UniProtKB-ARBA"/>
</dbReference>
<dbReference type="EMBL" id="AC000081">
    <property type="status" value="NOT_ANNOTATED_CDS"/>
    <property type="molecule type" value="Genomic_DNA"/>
</dbReference>
<dbReference type="SMR" id="A0A087WV74"/>
<dbReference type="GO" id="GO:0006886">
    <property type="term" value="P:intracellular protein transport"/>
    <property type="evidence" value="ECO:0007669"/>
    <property type="project" value="UniProtKB-UniRule"/>
</dbReference>
<dbReference type="HOGENOM" id="CLU_749969_0_0_1"/>
<dbReference type="MassIVE" id="A0A087WV74"/>
<dbReference type="HGNC" id="HGNC:2093">
    <property type="gene designation" value="CLTCL1"/>
</dbReference>
<dbReference type="InterPro" id="IPR000547">
    <property type="entry name" value="Clathrin_H-chain/VPS_repeat"/>
</dbReference>
<dbReference type="EMBL" id="AC000072">
    <property type="status" value="NOT_ANNOTATED_CDS"/>
    <property type="molecule type" value="Genomic_DNA"/>
</dbReference>
<feature type="repeat" description="CHCR" evidence="1">
    <location>
        <begin position="1"/>
        <end position="92"/>
    </location>
</feature>
<organism evidence="2 3">
    <name type="scientific">Homo sapiens</name>
    <name type="common">Human</name>
    <dbReference type="NCBI Taxonomy" id="9606"/>
    <lineage>
        <taxon>Eukaryota</taxon>
        <taxon>Metazoa</taxon>
        <taxon>Chordata</taxon>
        <taxon>Craniata</taxon>
        <taxon>Vertebrata</taxon>
        <taxon>Euteleostomi</taxon>
        <taxon>Mammalia</taxon>
        <taxon>Eutheria</taxon>
        <taxon>Euarchontoglires</taxon>
        <taxon>Primates</taxon>
        <taxon>Haplorrhini</taxon>
        <taxon>Catarrhini</taxon>
        <taxon>Hominidae</taxon>
        <taxon>Homo</taxon>
    </lineage>
</organism>
<dbReference type="VEuPathDB" id="HostDB:ENSG00000070371"/>